<evidence type="ECO:0000256" key="8">
    <source>
        <dbReference type="ARBA" id="ARBA00049934"/>
    </source>
</evidence>
<keyword evidence="4" id="KW-0479">Metal-binding</keyword>
<dbReference type="Pfam" id="PF02730">
    <property type="entry name" value="AFOR_N"/>
    <property type="match status" value="1"/>
</dbReference>
<dbReference type="SMART" id="SM00790">
    <property type="entry name" value="AFOR_N"/>
    <property type="match status" value="1"/>
</dbReference>
<dbReference type="Gene3D" id="1.10.569.10">
    <property type="entry name" value="Aldehyde Ferredoxin Oxidoreductase Protein, subunit A, domain 2"/>
    <property type="match status" value="1"/>
</dbReference>
<dbReference type="InterPro" id="IPR036503">
    <property type="entry name" value="Ald_Fedxn_OxRdtase_N_sf"/>
</dbReference>
<dbReference type="Gene3D" id="1.10.599.10">
    <property type="entry name" value="Aldehyde Ferredoxin Oxidoreductase Protein, subunit A, domain 3"/>
    <property type="match status" value="1"/>
</dbReference>
<evidence type="ECO:0000313" key="11">
    <source>
        <dbReference type="Proteomes" id="UP000425916"/>
    </source>
</evidence>
<dbReference type="Proteomes" id="UP000425916">
    <property type="component" value="Chromosome"/>
</dbReference>
<dbReference type="SUPFAM" id="SSF48310">
    <property type="entry name" value="Aldehyde ferredoxin oxidoreductase, C-terminal domains"/>
    <property type="match status" value="1"/>
</dbReference>
<dbReference type="InterPro" id="IPR013983">
    <property type="entry name" value="Ald_Fedxn_OxRdtase_N"/>
</dbReference>
<dbReference type="GO" id="GO:0009055">
    <property type="term" value="F:electron transfer activity"/>
    <property type="evidence" value="ECO:0007669"/>
    <property type="project" value="InterPro"/>
</dbReference>
<keyword evidence="11" id="KW-1185">Reference proteome</keyword>
<evidence type="ECO:0000256" key="3">
    <source>
        <dbReference type="ARBA" id="ARBA00022485"/>
    </source>
</evidence>
<dbReference type="InterPro" id="IPR013985">
    <property type="entry name" value="Ald_Fedxn_OxRdtase_dom3"/>
</dbReference>
<dbReference type="InterPro" id="IPR036021">
    <property type="entry name" value="Tungsten_al_ferr_oxy-like_C"/>
</dbReference>
<dbReference type="PANTHER" id="PTHR30038">
    <property type="entry name" value="ALDEHYDE FERREDOXIN OXIDOREDUCTASE"/>
    <property type="match status" value="1"/>
</dbReference>
<keyword evidence="3" id="KW-0004">4Fe-4S</keyword>
<sequence>MARTAWIDLTTGKIEIQPTPQDDLLKFLGSRGLAAKVLYDHVGPEIRPFDPENLLIFSTGPLTGTSWPSAARYTVTAKSPATGAYGYANSSGFFGPELRKAGYDMIVCRGRAGSPVILHIEDDHIEILPAGDLWGQTTGTTEKILRERYPGSRVASIGPAGENLVRIAGIINDYARAAARTGMGAVMGSKNLKAIVVKGNHRVETPPGFKEVVRRVTAAVRNHPESQMYSKWGTVCLIDAKNMSGDMPSKNHRWGQFPLAKEINAAAVARYTVKTQGCYACPIRCARITEIPDGPFKTPVNEGPEYESTNALGSNLWNGNIELVIHANKLCNEMGLDTISTGLVIAFAMEAHERGLLHDRQYNLEWGDPETIIGLIKDIAYRRGTGDLLADGVKVASSRLGRGSDFFAMHVKGVELPRQEGRVLKAFGLGHATSNRGADHLYALPTIDVAGMTDVAAKVLPECGPELMEVTSEKFKAQMVRFTEACNALADAAGICKFAFTETYAILPADLAGGLRALGLPISDAEIMRIGQRIVNLERMYNVRHGFSRKDDYLPPRSLQEPLDVYANPEEIERVPADKASLSRCGLTIDLDTMLDEYYALGGWTREGIPTATRLKELGLEELVRDLPGYGSETF</sequence>
<keyword evidence="6" id="KW-0408">Iron</keyword>
<dbReference type="AlphaFoldDB" id="A0A6I5ZQL8"/>
<gene>
    <name evidence="10" type="primary">ydhV_3</name>
    <name evidence="10" type="ORF">MGLY_16550</name>
</gene>
<dbReference type="Gene3D" id="3.60.9.10">
    <property type="entry name" value="Aldehyde ferredoxin oxidoreductase, N-terminal domain"/>
    <property type="match status" value="1"/>
</dbReference>
<evidence type="ECO:0000256" key="6">
    <source>
        <dbReference type="ARBA" id="ARBA00023004"/>
    </source>
</evidence>
<evidence type="ECO:0000256" key="4">
    <source>
        <dbReference type="ARBA" id="ARBA00022723"/>
    </source>
</evidence>
<evidence type="ECO:0000313" key="10">
    <source>
        <dbReference type="EMBL" id="QGP92283.1"/>
    </source>
</evidence>
<dbReference type="PANTHER" id="PTHR30038:SF0">
    <property type="entry name" value="TUNGSTEN-CONTAINING ALDEHYDE FERREDOXIN OXIDOREDUCTASE"/>
    <property type="match status" value="1"/>
</dbReference>
<reference evidence="10 11" key="1">
    <citation type="submission" date="2019-11" db="EMBL/GenBank/DDBJ databases">
        <title>Genome sequence of Moorella glycerini DSM11254.</title>
        <authorList>
            <person name="Poehlein A."/>
            <person name="Boeer T."/>
            <person name="Daniel R."/>
        </authorList>
    </citation>
    <scope>NUCLEOTIDE SEQUENCE [LARGE SCALE GENOMIC DNA]</scope>
    <source>
        <strain evidence="10 11">DSM 11254</strain>
    </source>
</reference>
<evidence type="ECO:0000256" key="7">
    <source>
        <dbReference type="ARBA" id="ARBA00023014"/>
    </source>
</evidence>
<name>A0A6I5ZQL8_9FIRM</name>
<accession>A0A6I5ZQL8</accession>
<dbReference type="GO" id="GO:0046872">
    <property type="term" value="F:metal ion binding"/>
    <property type="evidence" value="ECO:0007669"/>
    <property type="project" value="UniProtKB-KW"/>
</dbReference>
<protein>
    <submittedName>
        <fullName evidence="10">Putative oxidoreductase YdhV</fullName>
        <ecNumber evidence="10">1.-.-.-</ecNumber>
    </submittedName>
</protein>
<dbReference type="RefSeq" id="WP_156272967.1">
    <property type="nucleotide sequence ID" value="NZ_CP046244.1"/>
</dbReference>
<keyword evidence="7" id="KW-0411">Iron-sulfur</keyword>
<comment type="cofactor">
    <cofactor evidence="1">
        <name>[4Fe-4S] cluster</name>
        <dbReference type="ChEBI" id="CHEBI:49883"/>
    </cofactor>
</comment>
<keyword evidence="5 10" id="KW-0560">Oxidoreductase</keyword>
<feature type="domain" description="Aldehyde ferredoxin oxidoreductase N-terminal" evidence="9">
    <location>
        <begin position="1"/>
        <end position="201"/>
    </location>
</feature>
<organism evidence="10 11">
    <name type="scientific">Neomoorella glycerini</name>
    <dbReference type="NCBI Taxonomy" id="55779"/>
    <lineage>
        <taxon>Bacteria</taxon>
        <taxon>Bacillati</taxon>
        <taxon>Bacillota</taxon>
        <taxon>Clostridia</taxon>
        <taxon>Neomoorellales</taxon>
        <taxon>Neomoorellaceae</taxon>
        <taxon>Neomoorella</taxon>
    </lineage>
</organism>
<dbReference type="GO" id="GO:0051539">
    <property type="term" value="F:4 iron, 4 sulfur cluster binding"/>
    <property type="evidence" value="ECO:0007669"/>
    <property type="project" value="UniProtKB-KW"/>
</dbReference>
<evidence type="ECO:0000256" key="2">
    <source>
        <dbReference type="ARBA" id="ARBA00011032"/>
    </source>
</evidence>
<evidence type="ECO:0000256" key="1">
    <source>
        <dbReference type="ARBA" id="ARBA00001966"/>
    </source>
</evidence>
<dbReference type="SUPFAM" id="SSF56228">
    <property type="entry name" value="Aldehyde ferredoxin oxidoreductase, N-terminal domain"/>
    <property type="match status" value="1"/>
</dbReference>
<dbReference type="InterPro" id="IPR001203">
    <property type="entry name" value="OxRdtase_Ald_Fedxn_C"/>
</dbReference>
<evidence type="ECO:0000259" key="9">
    <source>
        <dbReference type="SMART" id="SM00790"/>
    </source>
</evidence>
<dbReference type="InterPro" id="IPR013984">
    <property type="entry name" value="Ald_Fedxn_OxRdtase_dom2"/>
</dbReference>
<dbReference type="InterPro" id="IPR051919">
    <property type="entry name" value="W-dependent_AOR"/>
</dbReference>
<proteinExistence type="inferred from homology"/>
<dbReference type="EC" id="1.-.-.-" evidence="10"/>
<comment type="similarity">
    <text evidence="2">Belongs to the AOR/FOR family.</text>
</comment>
<dbReference type="EMBL" id="CP046244">
    <property type="protein sequence ID" value="QGP92283.1"/>
    <property type="molecule type" value="Genomic_DNA"/>
</dbReference>
<dbReference type="GO" id="GO:0016625">
    <property type="term" value="F:oxidoreductase activity, acting on the aldehyde or oxo group of donors, iron-sulfur protein as acceptor"/>
    <property type="evidence" value="ECO:0007669"/>
    <property type="project" value="InterPro"/>
</dbReference>
<evidence type="ECO:0000256" key="5">
    <source>
        <dbReference type="ARBA" id="ARBA00023002"/>
    </source>
</evidence>
<comment type="cofactor">
    <cofactor evidence="8">
        <name>tungstopterin</name>
        <dbReference type="ChEBI" id="CHEBI:30402"/>
    </cofactor>
</comment>
<dbReference type="Pfam" id="PF01314">
    <property type="entry name" value="AFOR_C"/>
    <property type="match status" value="1"/>
</dbReference>
<dbReference type="OrthoDB" id="9763894at2"/>